<feature type="transmembrane region" description="Helical" evidence="7">
    <location>
        <begin position="52"/>
        <end position="71"/>
    </location>
</feature>
<comment type="similarity">
    <text evidence="2">Belongs to the polysaccharide synthase family.</text>
</comment>
<dbReference type="Pfam" id="PF13440">
    <property type="entry name" value="Polysacc_synt_3"/>
    <property type="match status" value="1"/>
</dbReference>
<keyword evidence="4 7" id="KW-0812">Transmembrane</keyword>
<evidence type="ECO:0000256" key="6">
    <source>
        <dbReference type="ARBA" id="ARBA00023136"/>
    </source>
</evidence>
<feature type="transmembrane region" description="Helical" evidence="7">
    <location>
        <begin position="126"/>
        <end position="150"/>
    </location>
</feature>
<dbReference type="PANTHER" id="PTHR30250:SF10">
    <property type="entry name" value="LIPOPOLYSACCHARIDE BIOSYNTHESIS PROTEIN WZXC"/>
    <property type="match status" value="1"/>
</dbReference>
<accession>A0ABY4E5J5</accession>
<evidence type="ECO:0000256" key="1">
    <source>
        <dbReference type="ARBA" id="ARBA00004651"/>
    </source>
</evidence>
<evidence type="ECO:0000256" key="7">
    <source>
        <dbReference type="SAM" id="Phobius"/>
    </source>
</evidence>
<evidence type="ECO:0000313" key="8">
    <source>
        <dbReference type="EMBL" id="UOO90583.1"/>
    </source>
</evidence>
<evidence type="ECO:0000313" key="9">
    <source>
        <dbReference type="Proteomes" id="UP000832011"/>
    </source>
</evidence>
<dbReference type="EMBL" id="CP091511">
    <property type="protein sequence ID" value="UOO90583.1"/>
    <property type="molecule type" value="Genomic_DNA"/>
</dbReference>
<feature type="transmembrane region" description="Helical" evidence="7">
    <location>
        <begin position="372"/>
        <end position="391"/>
    </location>
</feature>
<comment type="subcellular location">
    <subcellularLocation>
        <location evidence="1">Cell membrane</location>
        <topology evidence="1">Multi-pass membrane protein</topology>
    </subcellularLocation>
</comment>
<feature type="transmembrane region" description="Helical" evidence="7">
    <location>
        <begin position="21"/>
        <end position="46"/>
    </location>
</feature>
<feature type="transmembrane region" description="Helical" evidence="7">
    <location>
        <begin position="397"/>
        <end position="417"/>
    </location>
</feature>
<evidence type="ECO:0000256" key="3">
    <source>
        <dbReference type="ARBA" id="ARBA00022475"/>
    </source>
</evidence>
<feature type="transmembrane region" description="Helical" evidence="7">
    <location>
        <begin position="341"/>
        <end position="365"/>
    </location>
</feature>
<dbReference type="RefSeq" id="WP_147645291.1">
    <property type="nucleotide sequence ID" value="NZ_CABKVG010000005.1"/>
</dbReference>
<feature type="transmembrane region" description="Helical" evidence="7">
    <location>
        <begin position="309"/>
        <end position="329"/>
    </location>
</feature>
<evidence type="ECO:0000256" key="4">
    <source>
        <dbReference type="ARBA" id="ARBA00022692"/>
    </source>
</evidence>
<dbReference type="PANTHER" id="PTHR30250">
    <property type="entry name" value="PST FAMILY PREDICTED COLANIC ACID TRANSPORTER"/>
    <property type="match status" value="1"/>
</dbReference>
<feature type="transmembrane region" description="Helical" evidence="7">
    <location>
        <begin position="186"/>
        <end position="205"/>
    </location>
</feature>
<evidence type="ECO:0000256" key="2">
    <source>
        <dbReference type="ARBA" id="ARBA00007430"/>
    </source>
</evidence>
<dbReference type="InterPro" id="IPR050833">
    <property type="entry name" value="Poly_Biosynth_Transport"/>
</dbReference>
<dbReference type="Proteomes" id="UP000832011">
    <property type="component" value="Chromosome"/>
</dbReference>
<protein>
    <submittedName>
        <fullName evidence="8">Oligosaccharide flippase family protein</fullName>
    </submittedName>
</protein>
<proteinExistence type="inferred from homology"/>
<keyword evidence="5 7" id="KW-1133">Transmembrane helix</keyword>
<keyword evidence="6 7" id="KW-0472">Membrane</keyword>
<feature type="transmembrane region" description="Helical" evidence="7">
    <location>
        <begin position="92"/>
        <end position="114"/>
    </location>
</feature>
<name>A0ABY4E5J5_9NEIS</name>
<reference evidence="8 9" key="1">
    <citation type="journal article" date="2022" name="Res Sq">
        <title>Evolution of multicellular longitudinally dividing oral cavity symbionts (Neisseriaceae).</title>
        <authorList>
            <person name="Nyongesa S."/>
            <person name="Weber P."/>
            <person name="Bernet E."/>
            <person name="Pullido F."/>
            <person name="Nieckarz M."/>
            <person name="Delaby M."/>
            <person name="Nieves C."/>
            <person name="Viehboeck T."/>
            <person name="Krause N."/>
            <person name="Rivera-Millot A."/>
            <person name="Nakamura A."/>
            <person name="Vischer N."/>
            <person name="VanNieuwenhze M."/>
            <person name="Brun Y."/>
            <person name="Cava F."/>
            <person name="Bulgheresi S."/>
            <person name="Veyrier F."/>
        </authorList>
    </citation>
    <scope>NUCLEOTIDE SEQUENCE [LARGE SCALE GENOMIC DNA]</scope>
    <source>
        <strain evidence="8 9">SN4</strain>
    </source>
</reference>
<organism evidence="8 9">
    <name type="scientific">Vitreoscilla massiliensis</name>
    <dbReference type="NCBI Taxonomy" id="1689272"/>
    <lineage>
        <taxon>Bacteria</taxon>
        <taxon>Pseudomonadati</taxon>
        <taxon>Pseudomonadota</taxon>
        <taxon>Betaproteobacteria</taxon>
        <taxon>Neisseriales</taxon>
        <taxon>Neisseriaceae</taxon>
        <taxon>Vitreoscilla</taxon>
    </lineage>
</organism>
<evidence type="ECO:0000256" key="5">
    <source>
        <dbReference type="ARBA" id="ARBA00022989"/>
    </source>
</evidence>
<sequence>MQLENNSLFKSRFSTSEFSRNLITVFTGSTIAALIPILIMPIITRIYTVNDIGVYGTFVSIVTIIASVVTLRYELAILLPKTKFGANIVTNLALNTTVIVSIFCLLSACIYALVFHYPLLDIQNPAIFILLSFIAIVLTAFYQVFTYLYNRQALFRHTSKNKVLQNLAMGFAQISLFGLSQSWSLLIGHIIGLVVTNILLMKYALKSKFWAYSIKTSHQFFAAYRYKNFALMDVPSVIFSTSASHIPNILFAAYFSPAVAGYYFLTQKILQAPITLVSKSVLEVFKEKAAKDYRTLGNAKSIFIKTFKLLLLISIPSTVFLFFSIEYLVKIIFGSKWLESALYAQILLPSLALRFISNPLSFMLYIGQKQPWNLMIMLVQFIGIICSFLYFKNEISVVYAISSSLCLTYFIHILCAYKIAIGKT</sequence>
<keyword evidence="9" id="KW-1185">Reference proteome</keyword>
<keyword evidence="3" id="KW-1003">Cell membrane</keyword>
<gene>
    <name evidence="8" type="ORF">LVJ82_06305</name>
</gene>